<protein>
    <recommendedName>
        <fullName evidence="3">histidine kinase</fullName>
        <ecNumber evidence="3">2.7.13.3</ecNumber>
    </recommendedName>
</protein>
<evidence type="ECO:0000256" key="10">
    <source>
        <dbReference type="ARBA" id="ARBA00022840"/>
    </source>
</evidence>
<evidence type="ECO:0000256" key="1">
    <source>
        <dbReference type="ARBA" id="ARBA00000085"/>
    </source>
</evidence>
<evidence type="ECO:0000256" key="13">
    <source>
        <dbReference type="ARBA" id="ARBA00023136"/>
    </source>
</evidence>
<accession>A0ABQ6NFS4</accession>
<comment type="subcellular location">
    <subcellularLocation>
        <location evidence="2">Cell membrane</location>
        <topology evidence="2">Multi-pass membrane protein</topology>
    </subcellularLocation>
</comment>
<keyword evidence="10" id="KW-0067">ATP-binding</keyword>
<evidence type="ECO:0000256" key="12">
    <source>
        <dbReference type="ARBA" id="ARBA00023012"/>
    </source>
</evidence>
<dbReference type="Pfam" id="PF00512">
    <property type="entry name" value="HisKA"/>
    <property type="match status" value="1"/>
</dbReference>
<keyword evidence="5" id="KW-0597">Phosphoprotein</keyword>
<dbReference type="CDD" id="cd00082">
    <property type="entry name" value="HisKA"/>
    <property type="match status" value="1"/>
</dbReference>
<dbReference type="Pfam" id="PF02518">
    <property type="entry name" value="HATPase_c"/>
    <property type="match status" value="1"/>
</dbReference>
<dbReference type="SUPFAM" id="SSF55874">
    <property type="entry name" value="ATPase domain of HSP90 chaperone/DNA topoisomerase II/histidine kinase"/>
    <property type="match status" value="1"/>
</dbReference>
<reference evidence="16 17" key="1">
    <citation type="submission" date="2023-05" db="EMBL/GenBank/DDBJ databases">
        <title>Draft genome of Paenibacillus sp. CCS26.</title>
        <authorList>
            <person name="Akita H."/>
            <person name="Shinto Y."/>
            <person name="Kimura Z."/>
        </authorList>
    </citation>
    <scope>NUCLEOTIDE SEQUENCE [LARGE SCALE GENOMIC DNA]</scope>
    <source>
        <strain evidence="16 17">CCS26</strain>
    </source>
</reference>
<dbReference type="Gene3D" id="3.30.565.10">
    <property type="entry name" value="Histidine kinase-like ATPase, C-terminal domain"/>
    <property type="match status" value="1"/>
</dbReference>
<keyword evidence="17" id="KW-1185">Reference proteome</keyword>
<dbReference type="PANTHER" id="PTHR45528:SF1">
    <property type="entry name" value="SENSOR HISTIDINE KINASE CPXA"/>
    <property type="match status" value="1"/>
</dbReference>
<sequence length="719" mass="81917">MNQGDRYLHRDYYHTEEFHYQLEQFAAYLNLFELNSPSKKEALSSIKVDKAEIMKYRSELGSFSDVVNQIRDEYDIQIQHALAANSNTIANFYTAERDRKIKDLMDLYQDDDHVTVQIMEQKKQRIDSYFRQKENYRTEYNHYSKQFDYYFKNMSTGVVHTNLNVQNDQEAQNILHNNGHAFTTDYTVEIANSMHYRIGAHELLDASLEPYQGWVAVPEHGLQQEAATRYRVEQLSLFAYVLVGMILLVVCLARLKGVIFRHAESSQQANFYHKLPFDARILFVLGTVVLTISFLINMTGYYTSLFNSPLQYTGKLLVSIIAAAISMALTLHQAKLLSNELQSWSHVRTVCSRSLLKRSGLQVKTKIVQITKQMKDSFVYKSTAMQLFLFAVLFSGLGFTGGWAMISIEYYNDLFYLLFALIAAVVGMIVYLLSVRKLGYLNRVAIAADELAAGRIPEILPQTGSGVVASLSANLNALRQGVRIMQNEQAKSERLKTELITNVSHDLRTPLTSIITYAGLLKTGDATMEERAAYAEIIDQKSKRLKTMIDDLFEVSTMTSGNAKLLLEQTDLVQLMQQALAEYKEGMDSSDIQFRFSLPAEPVYVLADGQKLWRVFDNLIGNMLKYSLARTRAYISMQLTDHQEVAIIFKNVSKYEINDNADELFERFKRGDTSRHTEGSGLGLAIAKSIIDLHEGRLTLETDGDLFKATVMLKVEIYS</sequence>
<dbReference type="InterPro" id="IPR003661">
    <property type="entry name" value="HisK_dim/P_dom"/>
</dbReference>
<keyword evidence="11 14" id="KW-1133">Transmembrane helix</keyword>
<dbReference type="InterPro" id="IPR036890">
    <property type="entry name" value="HATPase_C_sf"/>
</dbReference>
<evidence type="ECO:0000256" key="9">
    <source>
        <dbReference type="ARBA" id="ARBA00022777"/>
    </source>
</evidence>
<dbReference type="InterPro" id="IPR003594">
    <property type="entry name" value="HATPase_dom"/>
</dbReference>
<keyword evidence="4" id="KW-1003">Cell membrane</keyword>
<dbReference type="InterPro" id="IPR005467">
    <property type="entry name" value="His_kinase_dom"/>
</dbReference>
<evidence type="ECO:0000256" key="14">
    <source>
        <dbReference type="SAM" id="Phobius"/>
    </source>
</evidence>
<evidence type="ECO:0000256" key="7">
    <source>
        <dbReference type="ARBA" id="ARBA00022692"/>
    </source>
</evidence>
<evidence type="ECO:0000256" key="2">
    <source>
        <dbReference type="ARBA" id="ARBA00004651"/>
    </source>
</evidence>
<keyword evidence="12" id="KW-0902">Two-component regulatory system</keyword>
<feature type="transmembrane region" description="Helical" evidence="14">
    <location>
        <begin position="387"/>
        <end position="408"/>
    </location>
</feature>
<dbReference type="GO" id="GO:0016301">
    <property type="term" value="F:kinase activity"/>
    <property type="evidence" value="ECO:0007669"/>
    <property type="project" value="UniProtKB-KW"/>
</dbReference>
<keyword evidence="7 14" id="KW-0812">Transmembrane</keyword>
<evidence type="ECO:0000256" key="11">
    <source>
        <dbReference type="ARBA" id="ARBA00022989"/>
    </source>
</evidence>
<evidence type="ECO:0000259" key="15">
    <source>
        <dbReference type="PROSITE" id="PS50109"/>
    </source>
</evidence>
<dbReference type="PRINTS" id="PR00344">
    <property type="entry name" value="BCTRLSENSOR"/>
</dbReference>
<evidence type="ECO:0000256" key="8">
    <source>
        <dbReference type="ARBA" id="ARBA00022741"/>
    </source>
</evidence>
<keyword evidence="13 14" id="KW-0472">Membrane</keyword>
<feature type="transmembrane region" description="Helical" evidence="14">
    <location>
        <begin position="414"/>
        <end position="433"/>
    </location>
</feature>
<dbReference type="InterPro" id="IPR036097">
    <property type="entry name" value="HisK_dim/P_sf"/>
</dbReference>
<dbReference type="EC" id="2.7.13.3" evidence="3"/>
<dbReference type="InterPro" id="IPR050398">
    <property type="entry name" value="HssS/ArlS-like"/>
</dbReference>
<dbReference type="SMART" id="SM00387">
    <property type="entry name" value="HATPase_c"/>
    <property type="match status" value="1"/>
</dbReference>
<dbReference type="PROSITE" id="PS50109">
    <property type="entry name" value="HIS_KIN"/>
    <property type="match status" value="1"/>
</dbReference>
<keyword evidence="9 16" id="KW-0418">Kinase</keyword>
<evidence type="ECO:0000256" key="3">
    <source>
        <dbReference type="ARBA" id="ARBA00012438"/>
    </source>
</evidence>
<dbReference type="Proteomes" id="UP001285921">
    <property type="component" value="Unassembled WGS sequence"/>
</dbReference>
<evidence type="ECO:0000313" key="16">
    <source>
        <dbReference type="EMBL" id="GMK43956.1"/>
    </source>
</evidence>
<feature type="transmembrane region" description="Helical" evidence="14">
    <location>
        <begin position="237"/>
        <end position="260"/>
    </location>
</feature>
<gene>
    <name evidence="16" type="ORF">PghCCS26_10830</name>
</gene>
<dbReference type="PANTHER" id="PTHR45528">
    <property type="entry name" value="SENSOR HISTIDINE KINASE CPXA"/>
    <property type="match status" value="1"/>
</dbReference>
<comment type="catalytic activity">
    <reaction evidence="1">
        <text>ATP + protein L-histidine = ADP + protein N-phospho-L-histidine.</text>
        <dbReference type="EC" id="2.7.13.3"/>
    </reaction>
</comment>
<feature type="domain" description="Histidine kinase" evidence="15">
    <location>
        <begin position="502"/>
        <end position="717"/>
    </location>
</feature>
<dbReference type="SMART" id="SM00388">
    <property type="entry name" value="HisKA"/>
    <property type="match status" value="1"/>
</dbReference>
<feature type="transmembrane region" description="Helical" evidence="14">
    <location>
        <begin position="281"/>
        <end position="300"/>
    </location>
</feature>
<evidence type="ECO:0000313" key="17">
    <source>
        <dbReference type="Proteomes" id="UP001285921"/>
    </source>
</evidence>
<proteinExistence type="predicted"/>
<comment type="caution">
    <text evidence="16">The sequence shown here is derived from an EMBL/GenBank/DDBJ whole genome shotgun (WGS) entry which is preliminary data.</text>
</comment>
<dbReference type="InterPro" id="IPR004358">
    <property type="entry name" value="Sig_transdc_His_kin-like_C"/>
</dbReference>
<evidence type="ECO:0000256" key="5">
    <source>
        <dbReference type="ARBA" id="ARBA00022553"/>
    </source>
</evidence>
<dbReference type="Gene3D" id="1.10.287.130">
    <property type="match status" value="1"/>
</dbReference>
<name>A0ABQ6NFS4_9BACL</name>
<organism evidence="16 17">
    <name type="scientific">Paenibacillus glycanilyticus</name>
    <dbReference type="NCBI Taxonomy" id="126569"/>
    <lineage>
        <taxon>Bacteria</taxon>
        <taxon>Bacillati</taxon>
        <taxon>Bacillota</taxon>
        <taxon>Bacilli</taxon>
        <taxon>Bacillales</taxon>
        <taxon>Paenibacillaceae</taxon>
        <taxon>Paenibacillus</taxon>
    </lineage>
</organism>
<dbReference type="SUPFAM" id="SSF47384">
    <property type="entry name" value="Homodimeric domain of signal transducing histidine kinase"/>
    <property type="match status" value="1"/>
</dbReference>
<evidence type="ECO:0000256" key="6">
    <source>
        <dbReference type="ARBA" id="ARBA00022679"/>
    </source>
</evidence>
<evidence type="ECO:0000256" key="4">
    <source>
        <dbReference type="ARBA" id="ARBA00022475"/>
    </source>
</evidence>
<keyword evidence="6" id="KW-0808">Transferase</keyword>
<dbReference type="EMBL" id="BTCL01000003">
    <property type="protein sequence ID" value="GMK43956.1"/>
    <property type="molecule type" value="Genomic_DNA"/>
</dbReference>
<keyword evidence="8" id="KW-0547">Nucleotide-binding</keyword>
<dbReference type="RefSeq" id="WP_317979071.1">
    <property type="nucleotide sequence ID" value="NZ_BTCL01000003.1"/>
</dbReference>